<comment type="catalytic activity">
    <reaction evidence="12">
        <text>a primary methyl amine + O2 + H2O = an aldehyde + H2O2 + NH4(+)</text>
        <dbReference type="Rhea" id="RHEA:16153"/>
        <dbReference type="ChEBI" id="CHEBI:15377"/>
        <dbReference type="ChEBI" id="CHEBI:15379"/>
        <dbReference type="ChEBI" id="CHEBI:16240"/>
        <dbReference type="ChEBI" id="CHEBI:17478"/>
        <dbReference type="ChEBI" id="CHEBI:28938"/>
        <dbReference type="ChEBI" id="CHEBI:228804"/>
        <dbReference type="EC" id="1.4.3.21"/>
    </reaction>
</comment>
<evidence type="ECO:0000256" key="7">
    <source>
        <dbReference type="ARBA" id="ARBA00022772"/>
    </source>
</evidence>
<dbReference type="GO" id="GO:0005507">
    <property type="term" value="F:copper ion binding"/>
    <property type="evidence" value="ECO:0007669"/>
    <property type="project" value="InterPro"/>
</dbReference>
<dbReference type="Gene3D" id="3.10.450.40">
    <property type="match status" value="2"/>
</dbReference>
<keyword evidence="6 16" id="KW-0732">Signal</keyword>
<comment type="cofactor">
    <cofactor evidence="15">
        <name>Cu cation</name>
        <dbReference type="ChEBI" id="CHEBI:23378"/>
    </cofactor>
    <text evidence="15">Contains 1 topaquinone per subunit.</text>
</comment>
<dbReference type="InterPro" id="IPR000269">
    <property type="entry name" value="Cu_amine_oxidase"/>
</dbReference>
<evidence type="ECO:0000256" key="12">
    <source>
        <dbReference type="ARBA" id="ARBA00048032"/>
    </source>
</evidence>
<name>A0A059PAW8_VICFA</name>
<evidence type="ECO:0000256" key="5">
    <source>
        <dbReference type="ARBA" id="ARBA00022723"/>
    </source>
</evidence>
<evidence type="ECO:0000256" key="4">
    <source>
        <dbReference type="ARBA" id="ARBA00011738"/>
    </source>
</evidence>
<dbReference type="GO" id="GO:0009308">
    <property type="term" value="P:amine metabolic process"/>
    <property type="evidence" value="ECO:0007669"/>
    <property type="project" value="UniProtKB-UniRule"/>
</dbReference>
<dbReference type="FunFam" id="2.70.98.20:FF:000004">
    <property type="entry name" value="Amine oxidase"/>
    <property type="match status" value="1"/>
</dbReference>
<evidence type="ECO:0000256" key="1">
    <source>
        <dbReference type="ARBA" id="ARBA00001935"/>
    </source>
</evidence>
<dbReference type="Pfam" id="PF01179">
    <property type="entry name" value="Cu_amine_oxid"/>
    <property type="match status" value="1"/>
</dbReference>
<keyword evidence="10" id="KW-1015">Disulfide bond</keyword>
<evidence type="ECO:0000256" key="11">
    <source>
        <dbReference type="ARBA" id="ARBA00023180"/>
    </source>
</evidence>
<evidence type="ECO:0000256" key="3">
    <source>
        <dbReference type="ARBA" id="ARBA00007983"/>
    </source>
</evidence>
<keyword evidence="9 15" id="KW-0186">Copper</keyword>
<dbReference type="Pfam" id="PF02727">
    <property type="entry name" value="Cu_amine_oxidN2"/>
    <property type="match status" value="1"/>
</dbReference>
<feature type="active site" description="Proton acceptor" evidence="13">
    <location>
        <position position="413"/>
    </location>
</feature>
<evidence type="ECO:0000256" key="10">
    <source>
        <dbReference type="ARBA" id="ARBA00023157"/>
    </source>
</evidence>
<keyword evidence="11" id="KW-0325">Glycoprotein</keyword>
<evidence type="ECO:0000313" key="20">
    <source>
        <dbReference type="EMBL" id="AGA63727.1"/>
    </source>
</evidence>
<dbReference type="Pfam" id="PF02728">
    <property type="entry name" value="Cu_amine_oxidN3"/>
    <property type="match status" value="1"/>
</dbReference>
<dbReference type="InterPro" id="IPR015800">
    <property type="entry name" value="Cu_amine_oxidase_N2"/>
</dbReference>
<feature type="domain" description="Copper amine oxidase N2-terminal" evidence="18">
    <location>
        <begin position="34"/>
        <end position="119"/>
    </location>
</feature>
<accession>A0A059PAW8</accession>
<evidence type="ECO:0000256" key="16">
    <source>
        <dbReference type="SAM" id="SignalP"/>
    </source>
</evidence>
<feature type="domain" description="Copper amine oxidase catalytic" evidence="17">
    <location>
        <begin position="248"/>
        <end position="660"/>
    </location>
</feature>
<comment type="cofactor">
    <cofactor evidence="1">
        <name>Cu cation</name>
        <dbReference type="ChEBI" id="CHEBI:23378"/>
    </cofactor>
</comment>
<dbReference type="PANTHER" id="PTHR10638:SF68">
    <property type="entry name" value="AMINE OXIDASE"/>
    <property type="match status" value="1"/>
</dbReference>
<comment type="subunit">
    <text evidence="4">Homodimer.</text>
</comment>
<reference evidence="20" key="1">
    <citation type="journal article" date="2014" name="J. Sci. Food Agric.">
        <title>Sequence analysis of diamine oxidase gene from fava bean and its expression related to ?-aminobutyric acid accumulation in seeds germinating under hypoxia-NaCl stress.</title>
        <authorList>
            <person name="Yang R."/>
            <person name="Yin Y."/>
            <person name="Guo L."/>
            <person name="Han Y."/>
            <person name="Gu Z."/>
        </authorList>
    </citation>
    <scope>NUCLEOTIDE SEQUENCE</scope>
</reference>
<dbReference type="FunFam" id="3.10.450.40:FF:000005">
    <property type="entry name" value="Amine oxidase"/>
    <property type="match status" value="1"/>
</dbReference>
<dbReference type="GO" id="GO:0008131">
    <property type="term" value="F:primary methylamine oxidase activity"/>
    <property type="evidence" value="ECO:0007669"/>
    <property type="project" value="UniProtKB-EC"/>
</dbReference>
<comment type="PTM">
    <text evidence="14 15">Topaquinone (TPQ) is generated by copper-dependent autoxidation of a specific tyrosyl residue.</text>
</comment>
<dbReference type="InterPro" id="IPR016182">
    <property type="entry name" value="Cu_amine_oxidase_N-reg"/>
</dbReference>
<dbReference type="PANTHER" id="PTHR10638">
    <property type="entry name" value="COPPER AMINE OXIDASE"/>
    <property type="match status" value="1"/>
</dbReference>
<evidence type="ECO:0000259" key="17">
    <source>
        <dbReference type="Pfam" id="PF01179"/>
    </source>
</evidence>
<organism evidence="20">
    <name type="scientific">Vicia faba</name>
    <name type="common">Broad bean</name>
    <name type="synonym">Faba vulgaris</name>
    <dbReference type="NCBI Taxonomy" id="3906"/>
    <lineage>
        <taxon>Eukaryota</taxon>
        <taxon>Viridiplantae</taxon>
        <taxon>Streptophyta</taxon>
        <taxon>Embryophyta</taxon>
        <taxon>Tracheophyta</taxon>
        <taxon>Spermatophyta</taxon>
        <taxon>Magnoliopsida</taxon>
        <taxon>eudicotyledons</taxon>
        <taxon>Gunneridae</taxon>
        <taxon>Pentapetalae</taxon>
        <taxon>rosids</taxon>
        <taxon>fabids</taxon>
        <taxon>Fabales</taxon>
        <taxon>Fabaceae</taxon>
        <taxon>Papilionoideae</taxon>
        <taxon>50 kb inversion clade</taxon>
        <taxon>NPAAA clade</taxon>
        <taxon>Hologalegina</taxon>
        <taxon>IRL clade</taxon>
        <taxon>Fabeae</taxon>
        <taxon>Vicia</taxon>
    </lineage>
</organism>
<feature type="modified residue" description="2',4',5'-topaquinone" evidence="14">
    <location>
        <position position="413"/>
    </location>
</feature>
<feature type="chain" id="PRO_5001581273" description="Amine oxidase" evidence="16">
    <location>
        <begin position="27"/>
        <end position="675"/>
    </location>
</feature>
<dbReference type="InterPro" id="IPR036460">
    <property type="entry name" value="Cu_amine_oxidase_C_sf"/>
</dbReference>
<proteinExistence type="evidence at transcript level"/>
<evidence type="ECO:0000256" key="2">
    <source>
        <dbReference type="ARBA" id="ARBA00001936"/>
    </source>
</evidence>
<evidence type="ECO:0000256" key="9">
    <source>
        <dbReference type="ARBA" id="ARBA00023008"/>
    </source>
</evidence>
<sequence>MYSTAAAMKLALFSVLTLLSFHAVVSVATLHFQHPLDPLTKEEFLAVQTIVRNKYPISNNKLAFHYIGLDDPEKDIVLKYETYPTLVTIPRKIFVVAIINSQTHEIVINLKLRSIVSDNVYNGYGFPILSVDEQEIVNQLPLKYPPFIASVNKRGLNLSEIVCFSFTMGWFGEEKNSRTVRLDCFMKDNTVNIYVRPITGITIVADLDLMKIVEYHDRDIEAVPTAENTEYRVSKQSAPFGPKQHSLTSHQPQGPGFQINGHSVSWANWKFHIGFDVRAGSVISLASIYDLEKHKSRSVLYKGYISELFVPYQDPTEEFYFKTFFDSGEYGFGLSTVSLIPNRDVPPHAQFIDTHVHSANGTPSLLKNAICIFEQYGNIMWRHTESGIPNESIEESRTEVNLIVRTIVAVGNYDNVIDWEFKASGSIKPAIALSGILEIKGTNIKHKDEIKEDIHGKLVSANSIGIYHDHFYMFYLDFDIDGTHNSFEKTSLKTVRITDGSSKRKSYWTTETETAKTESDAKITIGLAPAELAIVNPNIKTAVGNQVGYRLIPAIPAHPLLTEDDYPQIRGAFTNYNVWVTPYNRTEKWAGGLYVDHSRGDDTLAVWTKQNRDIENKDIVMWHVVGIHHVPAQEDFPIMPLLSTSFELRPTNFFERSPVLKTLSPRDVPWPGCSN</sequence>
<dbReference type="SUPFAM" id="SSF49998">
    <property type="entry name" value="Amine oxidase catalytic domain"/>
    <property type="match status" value="1"/>
</dbReference>
<dbReference type="EMBL" id="JX444698">
    <property type="protein sequence ID" value="AGA63727.1"/>
    <property type="molecule type" value="mRNA"/>
</dbReference>
<keyword evidence="7 13" id="KW-0801">TPQ</keyword>
<dbReference type="EC" id="1.4.3.-" evidence="15"/>
<dbReference type="AlphaFoldDB" id="A0A059PAW8"/>
<evidence type="ECO:0000256" key="13">
    <source>
        <dbReference type="PIRSR" id="PIRSR600269-50"/>
    </source>
</evidence>
<evidence type="ECO:0000256" key="14">
    <source>
        <dbReference type="PIRSR" id="PIRSR600269-51"/>
    </source>
</evidence>
<feature type="domain" description="Copper amine oxidase N3-terminal" evidence="19">
    <location>
        <begin position="127"/>
        <end position="219"/>
    </location>
</feature>
<comment type="similarity">
    <text evidence="3 15">Belongs to the copper/topaquinone oxidase family.</text>
</comment>
<dbReference type="InterPro" id="IPR015802">
    <property type="entry name" value="Cu_amine_oxidase_N3"/>
</dbReference>
<protein>
    <recommendedName>
        <fullName evidence="15">Amine oxidase</fullName>
        <ecNumber evidence="15">1.4.3.-</ecNumber>
    </recommendedName>
</protein>
<evidence type="ECO:0000256" key="6">
    <source>
        <dbReference type="ARBA" id="ARBA00022729"/>
    </source>
</evidence>
<dbReference type="SUPFAM" id="SSF54416">
    <property type="entry name" value="Amine oxidase N-terminal region"/>
    <property type="match status" value="2"/>
</dbReference>
<feature type="signal peptide" evidence="16">
    <location>
        <begin position="1"/>
        <end position="26"/>
    </location>
</feature>
<evidence type="ECO:0000256" key="8">
    <source>
        <dbReference type="ARBA" id="ARBA00023002"/>
    </source>
</evidence>
<evidence type="ECO:0000259" key="19">
    <source>
        <dbReference type="Pfam" id="PF02728"/>
    </source>
</evidence>
<keyword evidence="5 15" id="KW-0479">Metal-binding</keyword>
<evidence type="ECO:0000259" key="18">
    <source>
        <dbReference type="Pfam" id="PF02727"/>
    </source>
</evidence>
<evidence type="ECO:0000256" key="15">
    <source>
        <dbReference type="RuleBase" id="RU000672"/>
    </source>
</evidence>
<dbReference type="InterPro" id="IPR015798">
    <property type="entry name" value="Cu_amine_oxidase_C"/>
</dbReference>
<comment type="cofactor">
    <cofactor evidence="2">
        <name>Mn(2+)</name>
        <dbReference type="ChEBI" id="CHEBI:29035"/>
    </cofactor>
</comment>
<dbReference type="Gene3D" id="2.70.98.20">
    <property type="entry name" value="Copper amine oxidase, catalytic domain"/>
    <property type="match status" value="1"/>
</dbReference>
<dbReference type="FunFam" id="3.10.450.40:FF:000012">
    <property type="entry name" value="Amine oxidase"/>
    <property type="match status" value="1"/>
</dbReference>
<keyword evidence="8 15" id="KW-0560">Oxidoreductase</keyword>
<feature type="active site" description="Proton acceptor" evidence="13">
    <location>
        <position position="326"/>
    </location>
</feature>
<dbReference type="GO" id="GO:0048038">
    <property type="term" value="F:quinone binding"/>
    <property type="evidence" value="ECO:0007669"/>
    <property type="project" value="InterPro"/>
</dbReference>